<dbReference type="PROSITE" id="PS51257">
    <property type="entry name" value="PROKAR_LIPOPROTEIN"/>
    <property type="match status" value="1"/>
</dbReference>
<protein>
    <recommendedName>
        <fullName evidence="4">KWG Leptospira</fullName>
    </recommendedName>
</protein>
<accession>A0A2X0V791</accession>
<feature type="signal peptide" evidence="1">
    <location>
        <begin position="1"/>
        <end position="19"/>
    </location>
</feature>
<dbReference type="Proteomes" id="UP000250086">
    <property type="component" value="Unassembled WGS sequence"/>
</dbReference>
<evidence type="ECO:0000313" key="3">
    <source>
        <dbReference type="Proteomes" id="UP000250086"/>
    </source>
</evidence>
<name>A0A2X0V791_9GAMM</name>
<evidence type="ECO:0008006" key="4">
    <source>
        <dbReference type="Google" id="ProtNLM"/>
    </source>
</evidence>
<dbReference type="EMBL" id="UAPV01000001">
    <property type="protein sequence ID" value="SPT69733.1"/>
    <property type="molecule type" value="Genomic_DNA"/>
</dbReference>
<keyword evidence="3" id="KW-1185">Reference proteome</keyword>
<feature type="chain" id="PRO_5016034728" description="KWG Leptospira" evidence="1">
    <location>
        <begin position="20"/>
        <end position="114"/>
    </location>
</feature>
<evidence type="ECO:0000313" key="2">
    <source>
        <dbReference type="EMBL" id="SPT69733.1"/>
    </source>
</evidence>
<organism evidence="2 3">
    <name type="scientific">Anaerobiospirillum thomasii</name>
    <dbReference type="NCBI Taxonomy" id="179995"/>
    <lineage>
        <taxon>Bacteria</taxon>
        <taxon>Pseudomonadati</taxon>
        <taxon>Pseudomonadota</taxon>
        <taxon>Gammaproteobacteria</taxon>
        <taxon>Aeromonadales</taxon>
        <taxon>Succinivibrionaceae</taxon>
        <taxon>Anaerobiospirillum</taxon>
    </lineage>
</organism>
<reference evidence="2 3" key="1">
    <citation type="submission" date="2018-06" db="EMBL/GenBank/DDBJ databases">
        <authorList>
            <consortium name="Pathogen Informatics"/>
            <person name="Doyle S."/>
        </authorList>
    </citation>
    <scope>NUCLEOTIDE SEQUENCE [LARGE SCALE GENOMIC DNA]</scope>
    <source>
        <strain evidence="2 3">NCTC13093</strain>
    </source>
</reference>
<evidence type="ECO:0000256" key="1">
    <source>
        <dbReference type="SAM" id="SignalP"/>
    </source>
</evidence>
<gene>
    <name evidence="2" type="ORF">NCTC13093_01113</name>
</gene>
<keyword evidence="1" id="KW-0732">Signal</keyword>
<proteinExistence type="predicted"/>
<sequence>MLKIALWSLSLATLTACNANCKPEPYRFDNGPDYVSDGLYRIVDCTGRMGFANIRHETVIAPRYAFAYPFKAGVAKVTDSGHMEYVEGSDKEHTYFKSSHWYLIDKTGKKIKDL</sequence>
<dbReference type="AlphaFoldDB" id="A0A2X0V791"/>